<dbReference type="SUPFAM" id="SSF88659">
    <property type="entry name" value="Sigma3 and sigma4 domains of RNA polymerase sigma factors"/>
    <property type="match status" value="1"/>
</dbReference>
<feature type="signal peptide" evidence="6">
    <location>
        <begin position="1"/>
        <end position="21"/>
    </location>
</feature>
<dbReference type="InterPro" id="IPR036388">
    <property type="entry name" value="WH-like_DNA-bd_sf"/>
</dbReference>
<dbReference type="Gene3D" id="1.20.120.1810">
    <property type="match status" value="1"/>
</dbReference>
<name>A0A0M0LS19_9EUKA</name>
<organism evidence="8 9">
    <name type="scientific">Chrysochromulina tobinii</name>
    <dbReference type="NCBI Taxonomy" id="1460289"/>
    <lineage>
        <taxon>Eukaryota</taxon>
        <taxon>Haptista</taxon>
        <taxon>Haptophyta</taxon>
        <taxon>Prymnesiophyceae</taxon>
        <taxon>Prymnesiales</taxon>
        <taxon>Chrysochromulinaceae</taxon>
        <taxon>Chrysochromulina</taxon>
    </lineage>
</organism>
<gene>
    <name evidence="8" type="ORF">Ctob_012899</name>
</gene>
<protein>
    <submittedName>
        <fullName evidence="8">RNA sigma 70 subfamily</fullName>
    </submittedName>
</protein>
<dbReference type="InterPro" id="IPR013324">
    <property type="entry name" value="RNA_pol_sigma_r3/r4-like"/>
</dbReference>
<dbReference type="EMBL" id="JWZX01000107">
    <property type="protein sequence ID" value="KOO53702.1"/>
    <property type="molecule type" value="Genomic_DNA"/>
</dbReference>
<dbReference type="Pfam" id="PF00140">
    <property type="entry name" value="Sigma70_r1_2"/>
    <property type="match status" value="1"/>
</dbReference>
<comment type="similarity">
    <text evidence="1">Belongs to the sigma-70 factor family.</text>
</comment>
<feature type="domain" description="RNA polymerase sigma-70" evidence="7">
    <location>
        <begin position="192"/>
        <end position="205"/>
    </location>
</feature>
<dbReference type="PRINTS" id="PR00046">
    <property type="entry name" value="SIGMA70FCT"/>
</dbReference>
<dbReference type="OrthoDB" id="201574at2759"/>
<keyword evidence="6" id="KW-0732">Signal</keyword>
<feature type="chain" id="PRO_5005603500" evidence="6">
    <location>
        <begin position="22"/>
        <end position="346"/>
    </location>
</feature>
<dbReference type="InterPro" id="IPR007627">
    <property type="entry name" value="RNA_pol_sigma70_r2"/>
</dbReference>
<dbReference type="SUPFAM" id="SSF88946">
    <property type="entry name" value="Sigma2 domain of RNA polymerase sigma factors"/>
    <property type="match status" value="1"/>
</dbReference>
<dbReference type="PROSITE" id="PS00715">
    <property type="entry name" value="SIGMA70_1"/>
    <property type="match status" value="1"/>
</dbReference>
<dbReference type="InterPro" id="IPR000943">
    <property type="entry name" value="RNA_pol_sigma70"/>
</dbReference>
<sequence>MLCLCLAEMALGFMAVGPVLRRADSPALAARLEDPPCTPFPEATFAAAACLGARARPLEMMTVAAPPRPKSSSTAVTRGRGGGQLVSWYFKSISSTRLLTAEQEQQLSRMIIAGEQYERARHELADELMRLPTVEEWAERVELSVRELQKRMRRTNSARDLMVAANMRLVVSIVRPYLAPNAVAGGALSMEDLVQEGSLGLLKAVSRFRPERGHRFSTYATWWIRTTVQRAVADQARTIRLPFGKSRMLSKAKRLYDTLLQQHGRRPTEDELASGLDVPVSQLRVLMQHWHGVGSLEAPISSHGPSSTASGRQSTLLDAYRTKPQQQRTPEDSVEVTLVSDCLKEL</sequence>
<dbReference type="NCBIfam" id="TIGR02937">
    <property type="entry name" value="sigma70-ECF"/>
    <property type="match status" value="1"/>
</dbReference>
<dbReference type="InterPro" id="IPR009042">
    <property type="entry name" value="RNA_pol_sigma70_r1_2"/>
</dbReference>
<reference evidence="9" key="1">
    <citation type="journal article" date="2015" name="PLoS Genet.">
        <title>Genome Sequence and Transcriptome Analyses of Chrysochromulina tobin: Metabolic Tools for Enhanced Algal Fitness in the Prominent Order Prymnesiales (Haptophyceae).</title>
        <authorList>
            <person name="Hovde B.T."/>
            <person name="Deodato C.R."/>
            <person name="Hunsperger H.M."/>
            <person name="Ryken S.A."/>
            <person name="Yost W."/>
            <person name="Jha R.K."/>
            <person name="Patterson J."/>
            <person name="Monnat R.J. Jr."/>
            <person name="Barlow S.B."/>
            <person name="Starkenburg S.R."/>
            <person name="Cattolico R.A."/>
        </authorList>
    </citation>
    <scope>NUCLEOTIDE SEQUENCE</scope>
    <source>
        <strain evidence="9">CCMP291</strain>
    </source>
</reference>
<dbReference type="PANTHER" id="PTHR30603:SF47">
    <property type="entry name" value="RNA POLYMERASE SIGMA FACTOR SIGD, CHLOROPLASTIC"/>
    <property type="match status" value="1"/>
</dbReference>
<keyword evidence="4" id="KW-0238">DNA-binding</keyword>
<evidence type="ECO:0000256" key="5">
    <source>
        <dbReference type="ARBA" id="ARBA00023163"/>
    </source>
</evidence>
<dbReference type="GO" id="GO:0006352">
    <property type="term" value="P:DNA-templated transcription initiation"/>
    <property type="evidence" value="ECO:0007669"/>
    <property type="project" value="InterPro"/>
</dbReference>
<keyword evidence="9" id="KW-1185">Reference proteome</keyword>
<dbReference type="Pfam" id="PF04542">
    <property type="entry name" value="Sigma70_r2"/>
    <property type="match status" value="1"/>
</dbReference>
<evidence type="ECO:0000256" key="1">
    <source>
        <dbReference type="ARBA" id="ARBA00007788"/>
    </source>
</evidence>
<comment type="caution">
    <text evidence="8">The sequence shown here is derived from an EMBL/GenBank/DDBJ whole genome shotgun (WGS) entry which is preliminary data.</text>
</comment>
<proteinExistence type="inferred from homology"/>
<dbReference type="InterPro" id="IPR050239">
    <property type="entry name" value="Sigma-70_RNA_pol_init_factors"/>
</dbReference>
<dbReference type="Proteomes" id="UP000037460">
    <property type="component" value="Unassembled WGS sequence"/>
</dbReference>
<dbReference type="AlphaFoldDB" id="A0A0M0LS19"/>
<evidence type="ECO:0000256" key="2">
    <source>
        <dbReference type="ARBA" id="ARBA00023015"/>
    </source>
</evidence>
<dbReference type="Pfam" id="PF04539">
    <property type="entry name" value="Sigma70_r3"/>
    <property type="match status" value="1"/>
</dbReference>
<keyword evidence="5" id="KW-0804">Transcription</keyword>
<keyword evidence="2" id="KW-0805">Transcription regulation</keyword>
<evidence type="ECO:0000313" key="8">
    <source>
        <dbReference type="EMBL" id="KOO53702.1"/>
    </source>
</evidence>
<dbReference type="Gene3D" id="1.10.10.10">
    <property type="entry name" value="Winged helix-like DNA-binding domain superfamily/Winged helix DNA-binding domain"/>
    <property type="match status" value="1"/>
</dbReference>
<evidence type="ECO:0000256" key="3">
    <source>
        <dbReference type="ARBA" id="ARBA00023082"/>
    </source>
</evidence>
<evidence type="ECO:0000313" key="9">
    <source>
        <dbReference type="Proteomes" id="UP000037460"/>
    </source>
</evidence>
<dbReference type="InterPro" id="IPR007624">
    <property type="entry name" value="RNA_pol_sigma70_r3"/>
</dbReference>
<dbReference type="PANTHER" id="PTHR30603">
    <property type="entry name" value="RNA POLYMERASE SIGMA FACTOR RPO"/>
    <property type="match status" value="1"/>
</dbReference>
<keyword evidence="3" id="KW-0731">Sigma factor</keyword>
<dbReference type="GO" id="GO:0003677">
    <property type="term" value="F:DNA binding"/>
    <property type="evidence" value="ECO:0007669"/>
    <property type="project" value="UniProtKB-KW"/>
</dbReference>
<accession>A0A0M0LS19</accession>
<evidence type="ECO:0000256" key="6">
    <source>
        <dbReference type="SAM" id="SignalP"/>
    </source>
</evidence>
<dbReference type="InterPro" id="IPR014284">
    <property type="entry name" value="RNA_pol_sigma-70_dom"/>
</dbReference>
<evidence type="ECO:0000259" key="7">
    <source>
        <dbReference type="PROSITE" id="PS00715"/>
    </source>
</evidence>
<evidence type="ECO:0000256" key="4">
    <source>
        <dbReference type="ARBA" id="ARBA00023125"/>
    </source>
</evidence>
<dbReference type="InterPro" id="IPR013325">
    <property type="entry name" value="RNA_pol_sigma_r2"/>
</dbReference>
<dbReference type="GO" id="GO:0016987">
    <property type="term" value="F:sigma factor activity"/>
    <property type="evidence" value="ECO:0007669"/>
    <property type="project" value="UniProtKB-KW"/>
</dbReference>